<reference evidence="1 2" key="1">
    <citation type="submission" date="2017-09" db="EMBL/GenBank/DDBJ databases">
        <authorList>
            <person name="Jakob F."/>
        </authorList>
    </citation>
    <scope>NUCLEOTIDE SEQUENCE [LARGE SCALE GENOMIC DNA]</scope>
    <source>
        <strain evidence="1 2">TMW 2.1880</strain>
    </source>
</reference>
<dbReference type="InterPro" id="IPR010626">
    <property type="entry name" value="DUF1217"/>
</dbReference>
<organism evidence="1 2">
    <name type="scientific">Bombella favorum</name>
    <dbReference type="NCBI Taxonomy" id="2039164"/>
    <lineage>
        <taxon>Bacteria</taxon>
        <taxon>Pseudomonadati</taxon>
        <taxon>Pseudomonadota</taxon>
        <taxon>Alphaproteobacteria</taxon>
        <taxon>Acetobacterales</taxon>
        <taxon>Acetobacteraceae</taxon>
        <taxon>Bombella</taxon>
    </lineage>
</organism>
<dbReference type="InterPro" id="IPR023157">
    <property type="entry name" value="AGR-C-984p-like_sf"/>
</dbReference>
<evidence type="ECO:0008006" key="3">
    <source>
        <dbReference type="Google" id="ProtNLM"/>
    </source>
</evidence>
<proteinExistence type="predicted"/>
<keyword evidence="2" id="KW-1185">Reference proteome</keyword>
<evidence type="ECO:0000313" key="2">
    <source>
        <dbReference type="Proteomes" id="UP001516390"/>
    </source>
</evidence>
<sequence>MSATCFYGGRWLMGLSGISPVAQFLMAQKNEVKAAADSVKGDNTAKRMVADFQDKAPSITTADQLMRNYSANQVVLKAYNLSSLGSQQAIEKALLTQDPTSSSSLARTSQNASWLAFADAFSSMGAGHGTASATPFTSDMIATTVSSYEQRQYETSDAQQKDGVGDALYFTRKMQSGTVKTVNDLMADPTLLRVAEVVSGYDPDQFGALDFDQQKRIISNKVDMNSFSKPDAVQRYAERYLTQIQIHPSYNSDDKPASMIDLFGGDDGGDGILALFGGSSDGTSSSGLF</sequence>
<dbReference type="SUPFAM" id="SSF158837">
    <property type="entry name" value="AGR C 984p-like"/>
    <property type="match status" value="1"/>
</dbReference>
<evidence type="ECO:0000313" key="1">
    <source>
        <dbReference type="EMBL" id="MBA5725882.1"/>
    </source>
</evidence>
<dbReference type="Proteomes" id="UP001516390">
    <property type="component" value="Unassembled WGS sequence"/>
</dbReference>
<dbReference type="Gene3D" id="1.10.3700.10">
    <property type="entry name" value="AGR C 984p-like"/>
    <property type="match status" value="1"/>
</dbReference>
<gene>
    <name evidence="1" type="ORF">CPA57_06280</name>
</gene>
<accession>A0ABR5ZNF7</accession>
<name>A0ABR5ZNF7_9PROT</name>
<dbReference type="EMBL" id="NWUS01000002">
    <property type="protein sequence ID" value="MBA5725882.1"/>
    <property type="molecule type" value="Genomic_DNA"/>
</dbReference>
<comment type="caution">
    <text evidence="1">The sequence shown here is derived from an EMBL/GenBank/DDBJ whole genome shotgun (WGS) entry which is preliminary data.</text>
</comment>
<protein>
    <recommendedName>
        <fullName evidence="3">DUF1217 domain-containing protein</fullName>
    </recommendedName>
</protein>
<dbReference type="Pfam" id="PF06748">
    <property type="entry name" value="DUF1217"/>
    <property type="match status" value="1"/>
</dbReference>